<dbReference type="Proteomes" id="UP001139179">
    <property type="component" value="Unassembled WGS sequence"/>
</dbReference>
<dbReference type="EMBL" id="JAMBOL010000017">
    <property type="protein sequence ID" value="MCM3715572.1"/>
    <property type="molecule type" value="Genomic_DNA"/>
</dbReference>
<organism evidence="2 3">
    <name type="scientific">Halalkalibacter oceani</name>
    <dbReference type="NCBI Taxonomy" id="1653776"/>
    <lineage>
        <taxon>Bacteria</taxon>
        <taxon>Bacillati</taxon>
        <taxon>Bacillota</taxon>
        <taxon>Bacilli</taxon>
        <taxon>Bacillales</taxon>
        <taxon>Bacillaceae</taxon>
        <taxon>Halalkalibacter</taxon>
    </lineage>
</organism>
<sequence>MMTANRHVLVLRSGYGKVYRYFEDSIVSALHNLALSSSLAPAHPLNTEALIESCRQEKPDLVLTLLGYQLDVRFFEWLQKNEIPLAVWLTEDPYMIDRSLQVLPYAKKAFTIDRQALSYYRKLGFTDTAFLPLATNPDVYKRGKQLDELASSICLVGYPYQARVDLIRFLADHLPLPITVVGEWKDISLPSHVNVVSRWVTPQDVALFYTSSRIVLNTYRSDSDPANDNSTGVKGTSLNNRTFEIASCRALQLTEYRTELHDFFSVDEIPSFRTKEELPDKIKQLLANPTDAEQAANKSYLAVTRHHTFENRLAKLLSYFPA</sequence>
<proteinExistence type="predicted"/>
<keyword evidence="2" id="KW-0808">Transferase</keyword>
<evidence type="ECO:0000259" key="1">
    <source>
        <dbReference type="Pfam" id="PF13524"/>
    </source>
</evidence>
<keyword evidence="3" id="KW-1185">Reference proteome</keyword>
<dbReference type="Pfam" id="PF13524">
    <property type="entry name" value="Glyco_trans_1_2"/>
    <property type="match status" value="1"/>
</dbReference>
<feature type="domain" description="Spore protein YkvP/CgeB glycosyl transferase-like" evidence="1">
    <location>
        <begin position="165"/>
        <end position="317"/>
    </location>
</feature>
<accession>A0A9X2DU55</accession>
<evidence type="ECO:0000313" key="2">
    <source>
        <dbReference type="EMBL" id="MCM3715572.1"/>
    </source>
</evidence>
<dbReference type="InterPro" id="IPR055259">
    <property type="entry name" value="YkvP/CgeB_Glyco_trans-like"/>
</dbReference>
<protein>
    <submittedName>
        <fullName evidence="2">Glycosyltransferase</fullName>
        <ecNumber evidence="2">2.4.-.-</ecNumber>
    </submittedName>
</protein>
<dbReference type="RefSeq" id="WP_251224307.1">
    <property type="nucleotide sequence ID" value="NZ_JAMBOL010000017.1"/>
</dbReference>
<dbReference type="EC" id="2.4.-.-" evidence="2"/>
<keyword evidence="2" id="KW-0328">Glycosyltransferase</keyword>
<name>A0A9X2DU55_9BACI</name>
<evidence type="ECO:0000313" key="3">
    <source>
        <dbReference type="Proteomes" id="UP001139179"/>
    </source>
</evidence>
<reference evidence="2" key="1">
    <citation type="submission" date="2022-05" db="EMBL/GenBank/DDBJ databases">
        <title>Comparative Genomics of Spacecraft Associated Microbes.</title>
        <authorList>
            <person name="Tran M.T."/>
            <person name="Wright A."/>
            <person name="Seuylemezian A."/>
            <person name="Eisen J."/>
            <person name="Coil D."/>
        </authorList>
    </citation>
    <scope>NUCLEOTIDE SEQUENCE</scope>
    <source>
        <strain evidence="2">214.1.1</strain>
    </source>
</reference>
<comment type="caution">
    <text evidence="2">The sequence shown here is derived from an EMBL/GenBank/DDBJ whole genome shotgun (WGS) entry which is preliminary data.</text>
</comment>
<dbReference type="GO" id="GO:0016757">
    <property type="term" value="F:glycosyltransferase activity"/>
    <property type="evidence" value="ECO:0007669"/>
    <property type="project" value="UniProtKB-KW"/>
</dbReference>
<gene>
    <name evidence="2" type="ORF">M3202_16015</name>
</gene>
<dbReference type="AlphaFoldDB" id="A0A9X2DU55"/>